<gene>
    <name evidence="10" type="ORF">C9I82_068</name>
</gene>
<comment type="subcellular location">
    <subcellularLocation>
        <location evidence="1">Membrane</location>
    </subcellularLocation>
</comment>
<dbReference type="EMBL" id="CP028374">
    <property type="protein sequence ID" value="AXN02046.1"/>
    <property type="molecule type" value="Genomic_DNA"/>
</dbReference>
<dbReference type="Gene3D" id="2.40.160.50">
    <property type="entry name" value="membrane protein fhac: a member of the omp85/tpsb transporter family"/>
    <property type="match status" value="1"/>
</dbReference>
<evidence type="ECO:0000256" key="2">
    <source>
        <dbReference type="ARBA" id="ARBA00022452"/>
    </source>
</evidence>
<dbReference type="Pfam" id="PF01103">
    <property type="entry name" value="Omp85"/>
    <property type="match status" value="1"/>
</dbReference>
<evidence type="ECO:0000256" key="8">
    <source>
        <dbReference type="NCBIfam" id="TIGR03303"/>
    </source>
</evidence>
<name>A0A346DZ91_9ENTR</name>
<keyword evidence="6" id="KW-0472">Membrane</keyword>
<dbReference type="NCBIfam" id="TIGR03303">
    <property type="entry name" value="OM_YaeT"/>
    <property type="match status" value="1"/>
</dbReference>
<dbReference type="PANTHER" id="PTHR12815">
    <property type="entry name" value="SORTING AND ASSEMBLY MACHINERY SAMM50 PROTEIN FAMILY MEMBER"/>
    <property type="match status" value="1"/>
</dbReference>
<dbReference type="PIRSF" id="PIRSF006076">
    <property type="entry name" value="OM_assembly_OMP85"/>
    <property type="match status" value="1"/>
</dbReference>
<keyword evidence="5" id="KW-0677">Repeat</keyword>
<reference evidence="10 11" key="1">
    <citation type="submission" date="2018-03" db="EMBL/GenBank/DDBJ databases">
        <title>A parallel universe: an anciently diverged bacterial symbiosis in a Hawaiian planthopper (Hemiptera: Cixiidae) reveals rearranged nutritional responsibilities.</title>
        <authorList>
            <person name="Bennett G."/>
            <person name="Mao M."/>
        </authorList>
    </citation>
    <scope>NUCLEOTIDE SEQUENCE [LARGE SCALE GENOMIC DNA]</scope>
    <source>
        <strain evidence="10 11">OLIH</strain>
    </source>
</reference>
<sequence length="803" mass="94089">MKILVNRIFIIILFFCFNVHSMNTFLIKNIYVHGLRNLTFHNIISETFFIKKKKFSNEDISNFIKLLYHTGNFDEIKIFRDKYDLIIKVKEKPIISNICIIGNKFIDYKLLKDSMYLHKIIIGKPLDCFSLLTFEKTLNDFYNKIGRYKTKIKFFITPLDNNKIDLKLMIIESDLINIKRVNILGNNNFSLKYLTYICGIKKYFLGFDLFYKNNYRKENFMIALQKLHDFYLNHGYICFKINSTQLNLSRNKKNIYITINIHEGKKYKISNIFINNDFENPYNLNNLISIKINEVYNFSKIMSIIVNIKKLLSRFGYINPFIDIKTKINHKNNTVKLYFNIDNGKRFYVEKISFSGNFVSRDSMLRSEIKQMENSLFNIDLINVGISNLKRTGYFKDINVCIKNLSSSTNRVNIVYKIQELNTGLFNIGAGYSHDGGVSFKFSLNKNNWLGVGDNISLSIVKNNLQNYGKLEFTSLHFIIDRINLSSNIIYNNSIPEENLNFSNYVKKSYLFNNILNFNLNNQNSFGLGLGYTYDNLLNIKPQVVVWRYLKSMGKKFNYLHKENLVSNDFIFNYNFIFDSLNKQVYPVFGSYNKLDTKITIPGSKNNYFQIVFDSYKYLPMDKYFEWILSNHIFLGYGHGIGKKEIPFYQNFYAGGIDTIRGFVFNDVGPKAVYYNPLLKNNNLNEYSFCRSNDIIGGNSIIITNTELILPNFFINNNYTKNIRYSLFLDSGIVLDTNWNNTNNFNLLGIPDYSNLYNIRVSSGISFKWISPIGPLTFSYAIPIKTSLMDKLEKFQFSMGKIW</sequence>
<evidence type="ECO:0000256" key="5">
    <source>
        <dbReference type="ARBA" id="ARBA00022737"/>
    </source>
</evidence>
<dbReference type="Pfam" id="PF07244">
    <property type="entry name" value="POTRA"/>
    <property type="match status" value="3"/>
</dbReference>
<protein>
    <recommendedName>
        <fullName evidence="8">Outer membrane protein assembly factor BamA</fullName>
    </recommendedName>
</protein>
<dbReference type="InterPro" id="IPR000184">
    <property type="entry name" value="Bac_surfAg_D15"/>
</dbReference>
<accession>A0A346DZ91</accession>
<evidence type="ECO:0000256" key="4">
    <source>
        <dbReference type="ARBA" id="ARBA00022729"/>
    </source>
</evidence>
<keyword evidence="2" id="KW-1134">Transmembrane beta strand</keyword>
<dbReference type="InterPro" id="IPR034746">
    <property type="entry name" value="POTRA"/>
</dbReference>
<dbReference type="GO" id="GO:0051205">
    <property type="term" value="P:protein insertion into membrane"/>
    <property type="evidence" value="ECO:0007669"/>
    <property type="project" value="TreeGrafter"/>
</dbReference>
<evidence type="ECO:0000259" key="9">
    <source>
        <dbReference type="PROSITE" id="PS51779"/>
    </source>
</evidence>
<evidence type="ECO:0000256" key="1">
    <source>
        <dbReference type="ARBA" id="ARBA00004370"/>
    </source>
</evidence>
<proteinExistence type="predicted"/>
<dbReference type="PROSITE" id="PS51779">
    <property type="entry name" value="POTRA"/>
    <property type="match status" value="1"/>
</dbReference>
<dbReference type="InterPro" id="IPR039910">
    <property type="entry name" value="D15-like"/>
</dbReference>
<dbReference type="KEGG" id="ppet:C9I82_068"/>
<dbReference type="GO" id="GO:0043165">
    <property type="term" value="P:Gram-negative-bacterium-type cell outer membrane assembly"/>
    <property type="evidence" value="ECO:0007669"/>
    <property type="project" value="TreeGrafter"/>
</dbReference>
<dbReference type="InterPro" id="IPR023707">
    <property type="entry name" value="OM_assembly_BamA"/>
</dbReference>
<evidence type="ECO:0000256" key="6">
    <source>
        <dbReference type="ARBA" id="ARBA00023136"/>
    </source>
</evidence>
<dbReference type="OrthoDB" id="9803054at2"/>
<evidence type="ECO:0000256" key="3">
    <source>
        <dbReference type="ARBA" id="ARBA00022692"/>
    </source>
</evidence>
<dbReference type="PANTHER" id="PTHR12815:SF23">
    <property type="entry name" value="OUTER MEMBRANE PROTEIN ASSEMBLY FACTOR BAMA"/>
    <property type="match status" value="1"/>
</dbReference>
<dbReference type="InterPro" id="IPR010827">
    <property type="entry name" value="BamA/TamA_POTRA"/>
</dbReference>
<dbReference type="AlphaFoldDB" id="A0A346DZ91"/>
<evidence type="ECO:0000313" key="10">
    <source>
        <dbReference type="EMBL" id="AXN02046.1"/>
    </source>
</evidence>
<feature type="domain" description="POTRA" evidence="9">
    <location>
        <begin position="347"/>
        <end position="421"/>
    </location>
</feature>
<keyword evidence="3" id="KW-0812">Transmembrane</keyword>
<evidence type="ECO:0000313" key="11">
    <source>
        <dbReference type="Proteomes" id="UP000256856"/>
    </source>
</evidence>
<evidence type="ECO:0000256" key="7">
    <source>
        <dbReference type="ARBA" id="ARBA00023237"/>
    </source>
</evidence>
<keyword evidence="11" id="KW-1185">Reference proteome</keyword>
<dbReference type="GO" id="GO:1990063">
    <property type="term" value="C:Bam protein complex"/>
    <property type="evidence" value="ECO:0007669"/>
    <property type="project" value="TreeGrafter"/>
</dbReference>
<dbReference type="Proteomes" id="UP000256856">
    <property type="component" value="Chromosome"/>
</dbReference>
<keyword evidence="4" id="KW-0732">Signal</keyword>
<organism evidence="10 11">
    <name type="scientific">Candidatus Purcelliella pentastirinorum</name>
    <dbReference type="NCBI Taxonomy" id="472834"/>
    <lineage>
        <taxon>Bacteria</taxon>
        <taxon>Pseudomonadati</taxon>
        <taxon>Pseudomonadota</taxon>
        <taxon>Gammaproteobacteria</taxon>
        <taxon>Enterobacterales</taxon>
        <taxon>Enterobacteriaceae</taxon>
        <taxon>Candidatus Purcelliella</taxon>
    </lineage>
</organism>
<dbReference type="Gene3D" id="3.10.20.310">
    <property type="entry name" value="membrane protein fhac"/>
    <property type="match status" value="5"/>
</dbReference>
<keyword evidence="7" id="KW-0998">Cell outer membrane</keyword>